<feature type="transmembrane region" description="Helical" evidence="1">
    <location>
        <begin position="21"/>
        <end position="41"/>
    </location>
</feature>
<sequence length="128" mass="14184">MLSYAPPTGHTQATSTRLQEILLPVFPPAMFLVGWLVMFAWGSPTAGHFLHILTRPAQAVGPGLQPKIPLGGWPLFPEFCTRMRQRPLCKSRWISTHLKRNRGECICGSRLTVGAPFDHATDPPLEAQ</sequence>
<gene>
    <name evidence="2" type="ORF">O181_096725</name>
</gene>
<dbReference type="Proteomes" id="UP000765509">
    <property type="component" value="Unassembled WGS sequence"/>
</dbReference>
<organism evidence="2 3">
    <name type="scientific">Austropuccinia psidii MF-1</name>
    <dbReference type="NCBI Taxonomy" id="1389203"/>
    <lineage>
        <taxon>Eukaryota</taxon>
        <taxon>Fungi</taxon>
        <taxon>Dikarya</taxon>
        <taxon>Basidiomycota</taxon>
        <taxon>Pucciniomycotina</taxon>
        <taxon>Pucciniomycetes</taxon>
        <taxon>Pucciniales</taxon>
        <taxon>Sphaerophragmiaceae</taxon>
        <taxon>Austropuccinia</taxon>
    </lineage>
</organism>
<dbReference type="AlphaFoldDB" id="A0A9Q3J637"/>
<evidence type="ECO:0000313" key="3">
    <source>
        <dbReference type="Proteomes" id="UP000765509"/>
    </source>
</evidence>
<accession>A0A9Q3J637</accession>
<dbReference type="EMBL" id="AVOT02064681">
    <property type="protein sequence ID" value="MBW0557010.1"/>
    <property type="molecule type" value="Genomic_DNA"/>
</dbReference>
<name>A0A9Q3J637_9BASI</name>
<keyword evidence="1" id="KW-0812">Transmembrane</keyword>
<comment type="caution">
    <text evidence="2">The sequence shown here is derived from an EMBL/GenBank/DDBJ whole genome shotgun (WGS) entry which is preliminary data.</text>
</comment>
<proteinExistence type="predicted"/>
<keyword evidence="1" id="KW-1133">Transmembrane helix</keyword>
<keyword evidence="1" id="KW-0472">Membrane</keyword>
<keyword evidence="3" id="KW-1185">Reference proteome</keyword>
<protein>
    <submittedName>
        <fullName evidence="2">Uncharacterized protein</fullName>
    </submittedName>
</protein>
<reference evidence="2" key="1">
    <citation type="submission" date="2021-03" db="EMBL/GenBank/DDBJ databases">
        <title>Draft genome sequence of rust myrtle Austropuccinia psidii MF-1, a brazilian biotype.</title>
        <authorList>
            <person name="Quecine M.C."/>
            <person name="Pachon D.M.R."/>
            <person name="Bonatelli M.L."/>
            <person name="Correr F.H."/>
            <person name="Franceschini L.M."/>
            <person name="Leite T.F."/>
            <person name="Margarido G.R.A."/>
            <person name="Almeida C.A."/>
            <person name="Ferrarezi J.A."/>
            <person name="Labate C.A."/>
        </authorList>
    </citation>
    <scope>NUCLEOTIDE SEQUENCE</scope>
    <source>
        <strain evidence="2">MF-1</strain>
    </source>
</reference>
<evidence type="ECO:0000256" key="1">
    <source>
        <dbReference type="SAM" id="Phobius"/>
    </source>
</evidence>
<evidence type="ECO:0000313" key="2">
    <source>
        <dbReference type="EMBL" id="MBW0557010.1"/>
    </source>
</evidence>